<reference evidence="2 3" key="1">
    <citation type="submission" date="2019-01" db="EMBL/GenBank/DDBJ databases">
        <title>Lacibacter sp. strain TTM-7.</title>
        <authorList>
            <person name="Chen W.-M."/>
        </authorList>
    </citation>
    <scope>NUCLEOTIDE SEQUENCE [LARGE SCALE GENOMIC DNA]</scope>
    <source>
        <strain evidence="2 3">TTM-7</strain>
    </source>
</reference>
<dbReference type="GO" id="GO:0006974">
    <property type="term" value="P:DNA damage response"/>
    <property type="evidence" value="ECO:0007669"/>
    <property type="project" value="TreeGrafter"/>
</dbReference>
<dbReference type="PANTHER" id="PTHR34387">
    <property type="entry name" value="SLR1258 PROTEIN"/>
    <property type="match status" value="1"/>
</dbReference>
<dbReference type="AlphaFoldDB" id="A0A4Q1CNA5"/>
<dbReference type="Gene3D" id="3.30.110.170">
    <property type="entry name" value="Protein of unknown function (DUF541), domain 1"/>
    <property type="match status" value="1"/>
</dbReference>
<keyword evidence="3" id="KW-1185">Reference proteome</keyword>
<name>A0A4Q1CNA5_9BACT</name>
<evidence type="ECO:0000313" key="3">
    <source>
        <dbReference type="Proteomes" id="UP000290204"/>
    </source>
</evidence>
<dbReference type="InterPro" id="IPR007497">
    <property type="entry name" value="SIMPL/DUF541"/>
</dbReference>
<comment type="caution">
    <text evidence="2">The sequence shown here is derived from an EMBL/GenBank/DDBJ whole genome shotgun (WGS) entry which is preliminary data.</text>
</comment>
<evidence type="ECO:0000313" key="2">
    <source>
        <dbReference type="EMBL" id="RXK62294.1"/>
    </source>
</evidence>
<sequence length="243" mass="28010">MKQLQSLLVVLLFLQTATAQLQSVSNPYPKTITVSGTAEMEVVPNEIYVQVDLREYKKKGEEKVELEIIKEEFLQHCKSAGIPDSLISIASFEGANGNDWWRKRKKDPQLFSFISYQIKFSESSKMELLTEKLNEEATVGFRVIRAWHTKMTEYRRQTKINAIKSAKEKGIYLTEAIGEKIGQAITITEQDENNPFEPFQFQFNTSNTILKNGFYADDKSESQNINFKKIKIRFTVDVIYALQ</sequence>
<proteinExistence type="predicted"/>
<gene>
    <name evidence="2" type="ORF">ESA94_04590</name>
</gene>
<protein>
    <submittedName>
        <fullName evidence="2">DUF541 domain-containing protein</fullName>
    </submittedName>
</protein>
<dbReference type="PANTHER" id="PTHR34387:SF1">
    <property type="entry name" value="PERIPLASMIC IMMUNOGENIC PROTEIN"/>
    <property type="match status" value="1"/>
</dbReference>
<organism evidence="2 3">
    <name type="scientific">Lacibacter luteus</name>
    <dbReference type="NCBI Taxonomy" id="2508719"/>
    <lineage>
        <taxon>Bacteria</taxon>
        <taxon>Pseudomonadati</taxon>
        <taxon>Bacteroidota</taxon>
        <taxon>Chitinophagia</taxon>
        <taxon>Chitinophagales</taxon>
        <taxon>Chitinophagaceae</taxon>
        <taxon>Lacibacter</taxon>
    </lineage>
</organism>
<keyword evidence="1" id="KW-0732">Signal</keyword>
<feature type="chain" id="PRO_5020876995" evidence="1">
    <location>
        <begin position="22"/>
        <end position="243"/>
    </location>
</feature>
<feature type="signal peptide" evidence="1">
    <location>
        <begin position="1"/>
        <end position="21"/>
    </location>
</feature>
<dbReference type="Proteomes" id="UP000290204">
    <property type="component" value="Unassembled WGS sequence"/>
</dbReference>
<dbReference type="InterPro" id="IPR052022">
    <property type="entry name" value="26kDa_periplasmic_antigen"/>
</dbReference>
<evidence type="ECO:0000256" key="1">
    <source>
        <dbReference type="SAM" id="SignalP"/>
    </source>
</evidence>
<dbReference type="RefSeq" id="WP_129129665.1">
    <property type="nucleotide sequence ID" value="NZ_SDHW01000001.1"/>
</dbReference>
<dbReference type="EMBL" id="SDHW01000001">
    <property type="protein sequence ID" value="RXK62294.1"/>
    <property type="molecule type" value="Genomic_DNA"/>
</dbReference>
<dbReference type="OrthoDB" id="1242975at2"/>
<dbReference type="Pfam" id="PF04402">
    <property type="entry name" value="SIMPL"/>
    <property type="match status" value="1"/>
</dbReference>
<accession>A0A4Q1CNA5</accession>